<organism evidence="1 2">
    <name type="scientific">Candidatus Ozemobacter sibiricus</name>
    <dbReference type="NCBI Taxonomy" id="2268124"/>
    <lineage>
        <taxon>Bacteria</taxon>
        <taxon>Candidatus Ozemobacteria</taxon>
        <taxon>Candidatus Ozemobacterales</taxon>
        <taxon>Candidatus Ozemobacteraceae</taxon>
        <taxon>Candidatus Ozemobacter</taxon>
    </lineage>
</organism>
<accession>A0A367ZRY8</accession>
<dbReference type="EMBL" id="QOQW01000004">
    <property type="protein sequence ID" value="RCK80800.1"/>
    <property type="molecule type" value="Genomic_DNA"/>
</dbReference>
<proteinExistence type="predicted"/>
<evidence type="ECO:0000313" key="1">
    <source>
        <dbReference type="EMBL" id="RCK80800.1"/>
    </source>
</evidence>
<comment type="caution">
    <text evidence="1">The sequence shown here is derived from an EMBL/GenBank/DDBJ whole genome shotgun (WGS) entry which is preliminary data.</text>
</comment>
<name>A0A367ZRY8_9BACT</name>
<protein>
    <submittedName>
        <fullName evidence="1">Uncharacterized protein</fullName>
    </submittedName>
</protein>
<gene>
    <name evidence="1" type="ORF">OZSIB_2688</name>
</gene>
<evidence type="ECO:0000313" key="2">
    <source>
        <dbReference type="Proteomes" id="UP000252355"/>
    </source>
</evidence>
<reference evidence="1 2" key="1">
    <citation type="submission" date="2018-05" db="EMBL/GenBank/DDBJ databases">
        <title>A metagenomic window into the 2 km-deep terrestrial subsurface aquifer revealed taxonomically and functionally diverse microbial community comprising novel uncultured bacterial lineages.</title>
        <authorList>
            <person name="Kadnikov V.V."/>
            <person name="Mardanov A.V."/>
            <person name="Beletsky A.V."/>
            <person name="Banks D."/>
            <person name="Pimenov N.V."/>
            <person name="Frank Y.A."/>
            <person name="Karnachuk O.V."/>
            <person name="Ravin N.V."/>
        </authorList>
    </citation>
    <scope>NUCLEOTIDE SEQUENCE [LARGE SCALE GENOMIC DNA]</scope>
    <source>
        <strain evidence="1">BY5</strain>
    </source>
</reference>
<sequence length="79" mass="9091">MTSLMKEIRDEFLSEEDLDLASLTLEELERVWQEWLRQAQASNDLDAWVYSHGVFAGADLRELFPDLATPRPNKRPGGD</sequence>
<dbReference type="AlphaFoldDB" id="A0A367ZRY8"/>
<dbReference type="Proteomes" id="UP000252355">
    <property type="component" value="Unassembled WGS sequence"/>
</dbReference>